<evidence type="ECO:0000259" key="2">
    <source>
        <dbReference type="PROSITE" id="PS50110"/>
    </source>
</evidence>
<protein>
    <submittedName>
        <fullName evidence="3">Nitrogen regulation protein NR</fullName>
    </submittedName>
</protein>
<dbReference type="GO" id="GO:0000160">
    <property type="term" value="P:phosphorelay signal transduction system"/>
    <property type="evidence" value="ECO:0007669"/>
    <property type="project" value="InterPro"/>
</dbReference>
<dbReference type="AlphaFoldDB" id="L8JJT5"/>
<accession>L8JJT5</accession>
<dbReference type="InterPro" id="IPR011006">
    <property type="entry name" value="CheY-like_superfamily"/>
</dbReference>
<dbReference type="STRING" id="1237149.C900_05459"/>
<keyword evidence="4" id="KW-1185">Reference proteome</keyword>
<evidence type="ECO:0000313" key="3">
    <source>
        <dbReference type="EMBL" id="ELR69070.1"/>
    </source>
</evidence>
<comment type="caution">
    <text evidence="3">The sequence shown here is derived from an EMBL/GenBank/DDBJ whole genome shotgun (WGS) entry which is preliminary data.</text>
</comment>
<dbReference type="SUPFAM" id="SSF52172">
    <property type="entry name" value="CheY-like"/>
    <property type="match status" value="1"/>
</dbReference>
<gene>
    <name evidence="3" type="ORF">C900_05459</name>
</gene>
<dbReference type="RefSeq" id="WP_009582550.1">
    <property type="nucleotide sequence ID" value="NZ_AMZN01000084.1"/>
</dbReference>
<evidence type="ECO:0000313" key="4">
    <source>
        <dbReference type="Proteomes" id="UP000011135"/>
    </source>
</evidence>
<dbReference type="CDD" id="cd00156">
    <property type="entry name" value="REC"/>
    <property type="match status" value="1"/>
</dbReference>
<dbReference type="SMART" id="SM00448">
    <property type="entry name" value="REC"/>
    <property type="match status" value="1"/>
</dbReference>
<dbReference type="EMBL" id="AMZN01000084">
    <property type="protein sequence ID" value="ELR69070.1"/>
    <property type="molecule type" value="Genomic_DNA"/>
</dbReference>
<dbReference type="InterPro" id="IPR001789">
    <property type="entry name" value="Sig_transdc_resp-reg_receiver"/>
</dbReference>
<proteinExistence type="predicted"/>
<dbReference type="Pfam" id="PF00072">
    <property type="entry name" value="Response_reg"/>
    <property type="match status" value="1"/>
</dbReference>
<sequence length="145" mass="16716">MNLLNNIKIVIAEDDQFYAESLKKHIKNNLVNGDSNLSFDIRHYSSAKECLNNIEKGTDIMLLDYYLEDSSGQMPYSGTELLKIINSFCEDCKVIIISGQKDQDIAIQLFQIGIYEYIVKDEDTMVRLSATLRRAIRDKILDHYI</sequence>
<feature type="domain" description="Response regulatory" evidence="2">
    <location>
        <begin position="8"/>
        <end position="135"/>
    </location>
</feature>
<keyword evidence="1" id="KW-0597">Phosphoprotein</keyword>
<dbReference type="PROSITE" id="PS50110">
    <property type="entry name" value="RESPONSE_REGULATORY"/>
    <property type="match status" value="1"/>
</dbReference>
<dbReference type="Proteomes" id="UP000011135">
    <property type="component" value="Unassembled WGS sequence"/>
</dbReference>
<dbReference type="eggNOG" id="COG2204">
    <property type="taxonomic scope" value="Bacteria"/>
</dbReference>
<reference evidence="3 4" key="1">
    <citation type="submission" date="2012-12" db="EMBL/GenBank/DDBJ databases">
        <title>Genome assembly of Fulvivirga imtechensis AK7.</title>
        <authorList>
            <person name="Nupur N."/>
            <person name="Khatri I."/>
            <person name="Kumar R."/>
            <person name="Subramanian S."/>
            <person name="Pinnaka A."/>
        </authorList>
    </citation>
    <scope>NUCLEOTIDE SEQUENCE [LARGE SCALE GENOMIC DNA]</scope>
    <source>
        <strain evidence="3 4">AK7</strain>
    </source>
</reference>
<organism evidence="3 4">
    <name type="scientific">Fulvivirga imtechensis AK7</name>
    <dbReference type="NCBI Taxonomy" id="1237149"/>
    <lineage>
        <taxon>Bacteria</taxon>
        <taxon>Pseudomonadati</taxon>
        <taxon>Bacteroidota</taxon>
        <taxon>Cytophagia</taxon>
        <taxon>Cytophagales</taxon>
        <taxon>Fulvivirgaceae</taxon>
        <taxon>Fulvivirga</taxon>
    </lineage>
</organism>
<name>L8JJT5_9BACT</name>
<evidence type="ECO:0000256" key="1">
    <source>
        <dbReference type="PROSITE-ProRule" id="PRU00169"/>
    </source>
</evidence>
<feature type="modified residue" description="4-aspartylphosphate" evidence="1">
    <location>
        <position position="64"/>
    </location>
</feature>
<dbReference type="OrthoDB" id="9797341at2"/>
<dbReference type="Gene3D" id="3.40.50.2300">
    <property type="match status" value="1"/>
</dbReference>